<dbReference type="EMBL" id="KN834185">
    <property type="protein sequence ID" value="KIK11593.1"/>
    <property type="molecule type" value="Genomic_DNA"/>
</dbReference>
<reference evidence="1 2" key="1">
    <citation type="submission" date="2014-04" db="EMBL/GenBank/DDBJ databases">
        <authorList>
            <consortium name="DOE Joint Genome Institute"/>
            <person name="Kuo A."/>
            <person name="Kohler A."/>
            <person name="Costa M.D."/>
            <person name="Nagy L.G."/>
            <person name="Floudas D."/>
            <person name="Copeland A."/>
            <person name="Barry K.W."/>
            <person name="Cichocki N."/>
            <person name="Veneault-Fourrey C."/>
            <person name="LaButti K."/>
            <person name="Lindquist E.A."/>
            <person name="Lipzen A."/>
            <person name="Lundell T."/>
            <person name="Morin E."/>
            <person name="Murat C."/>
            <person name="Sun H."/>
            <person name="Tunlid A."/>
            <person name="Henrissat B."/>
            <person name="Grigoriev I.V."/>
            <person name="Hibbett D.S."/>
            <person name="Martin F."/>
            <person name="Nordberg H.P."/>
            <person name="Cantor M.N."/>
            <person name="Hua S.X."/>
        </authorList>
    </citation>
    <scope>NUCLEOTIDE SEQUENCE [LARGE SCALE GENOMIC DNA]</scope>
    <source>
        <strain evidence="1 2">441</strain>
    </source>
</reference>
<name>A0A0C9YUQ9_9AGAM</name>
<dbReference type="HOGENOM" id="CLU_082481_1_0_1"/>
<proteinExistence type="predicted"/>
<reference evidence="2" key="2">
    <citation type="submission" date="2015-01" db="EMBL/GenBank/DDBJ databases">
        <title>Evolutionary Origins and Diversification of the Mycorrhizal Mutualists.</title>
        <authorList>
            <consortium name="DOE Joint Genome Institute"/>
            <consortium name="Mycorrhizal Genomics Consortium"/>
            <person name="Kohler A."/>
            <person name="Kuo A."/>
            <person name="Nagy L.G."/>
            <person name="Floudas D."/>
            <person name="Copeland A."/>
            <person name="Barry K.W."/>
            <person name="Cichocki N."/>
            <person name="Veneault-Fourrey C."/>
            <person name="LaButti K."/>
            <person name="Lindquist E.A."/>
            <person name="Lipzen A."/>
            <person name="Lundell T."/>
            <person name="Morin E."/>
            <person name="Murat C."/>
            <person name="Riley R."/>
            <person name="Ohm R."/>
            <person name="Sun H."/>
            <person name="Tunlid A."/>
            <person name="Henrissat B."/>
            <person name="Grigoriev I.V."/>
            <person name="Hibbett D.S."/>
            <person name="Martin F."/>
        </authorList>
    </citation>
    <scope>NUCLEOTIDE SEQUENCE [LARGE SCALE GENOMIC DNA]</scope>
    <source>
        <strain evidence="2">441</strain>
    </source>
</reference>
<gene>
    <name evidence="1" type="ORF">PISMIDRAFT_19392</name>
</gene>
<dbReference type="AlphaFoldDB" id="A0A0C9YUQ9"/>
<evidence type="ECO:0000313" key="2">
    <source>
        <dbReference type="Proteomes" id="UP000054018"/>
    </source>
</evidence>
<dbReference type="Proteomes" id="UP000054018">
    <property type="component" value="Unassembled WGS sequence"/>
</dbReference>
<dbReference type="OrthoDB" id="2693043at2759"/>
<accession>A0A0C9YUQ9</accession>
<protein>
    <submittedName>
        <fullName evidence="1">Uncharacterized protein</fullName>
    </submittedName>
</protein>
<keyword evidence="2" id="KW-1185">Reference proteome</keyword>
<sequence length="184" mass="20799">MQDAWLGADKGIPDSMRDMAVQQPTGFPPRYVYDYRLMHHPGRHYERAAHYHATRAIPDHLPSFVHDPWEDGHANYEDQIQYMRGGSWYGPQDSNHRVQAPQGPYPPQRTHPNDAIPGYYYRGTRARLHPQLCPSPALHISPHPDHASGAVPGPSQLPTYPAAQSTIRKINLLHSVMCQVRCGA</sequence>
<organism evidence="1 2">
    <name type="scientific">Pisolithus microcarpus 441</name>
    <dbReference type="NCBI Taxonomy" id="765257"/>
    <lineage>
        <taxon>Eukaryota</taxon>
        <taxon>Fungi</taxon>
        <taxon>Dikarya</taxon>
        <taxon>Basidiomycota</taxon>
        <taxon>Agaricomycotina</taxon>
        <taxon>Agaricomycetes</taxon>
        <taxon>Agaricomycetidae</taxon>
        <taxon>Boletales</taxon>
        <taxon>Sclerodermatineae</taxon>
        <taxon>Pisolithaceae</taxon>
        <taxon>Pisolithus</taxon>
    </lineage>
</organism>
<evidence type="ECO:0000313" key="1">
    <source>
        <dbReference type="EMBL" id="KIK11593.1"/>
    </source>
</evidence>